<feature type="transmembrane region" description="Helical" evidence="1">
    <location>
        <begin position="594"/>
        <end position="611"/>
    </location>
</feature>
<dbReference type="eggNOG" id="ENOG502Z7UK">
    <property type="taxonomic scope" value="Bacteria"/>
</dbReference>
<feature type="transmembrane region" description="Helical" evidence="1">
    <location>
        <begin position="566"/>
        <end position="588"/>
    </location>
</feature>
<dbReference type="KEGG" id="cai:Caci_7538"/>
<feature type="transmembrane region" description="Helical" evidence="1">
    <location>
        <begin position="542"/>
        <end position="559"/>
    </location>
</feature>
<keyword evidence="1" id="KW-0812">Transmembrane</keyword>
<evidence type="ECO:0000313" key="2">
    <source>
        <dbReference type="EMBL" id="ACU76363.1"/>
    </source>
</evidence>
<keyword evidence="3" id="KW-1185">Reference proteome</keyword>
<dbReference type="Proteomes" id="UP000000851">
    <property type="component" value="Chromosome"/>
</dbReference>
<keyword evidence="1" id="KW-0472">Membrane</keyword>
<keyword evidence="1" id="KW-1133">Transmembrane helix</keyword>
<sequence length="617" mass="67642">MTAADSTDPADPVASSDDLALLRAHEPILAYTKGEYFLPTDVEHYIAAAGLWRDGDKQAEVVPAGELDLESLLAASEQYPGRPLFLRYVLKPAGGREVRRWRKAHPTGIRRTGRLAAVGFVARLIDVLLRLSLLIRGTVPGGVMTKAAEQYHGGGGASASPYYGRVLREGGYVILQYWYFYAANDWRSTFGGVNDHEADWEMVTVYLAEGAPAIPDGPPTVSPRWVAFSSHDYTGDDLRRRWDDPDLTVAGGTHPVVFAGAGSHSGAFLAGDYLVTVNPRFLGTATRWWKRGAELMLRRDRSEDHGFGIPFIDYARGDGVRVGPGEDREWQPVLIDDDTPWVRGFRGLWGVDTRDWAGGERAPAGPRYERDGMVRFSWADPLGWAGLHKVPPNDTGLAHSLENRIADLDVRIAEADEQTVALQQGARDRLAEVRSLTTEFQTAKTAAERLGEAGVAEQSVMSLIRERTAMAEERAVHVNVLKSGGPPLQDPQAHVTRPHKPYDPGDRKHHGILLQIWAAVSVPLLFLAVATVLLLPDDREKIPTLLAILVIFAALEALARRRLLTTAVSLAVILVGAGVVISALEWTARHARDGFLVAMGLAALVLLLVNVRDFFKR</sequence>
<dbReference type="RefSeq" id="WP_015796088.1">
    <property type="nucleotide sequence ID" value="NC_013131.1"/>
</dbReference>
<feature type="transmembrane region" description="Helical" evidence="1">
    <location>
        <begin position="516"/>
        <end position="536"/>
    </location>
</feature>
<proteinExistence type="predicted"/>
<gene>
    <name evidence="2" type="ordered locus">Caci_7538</name>
</gene>
<dbReference type="STRING" id="479433.Caci_7538"/>
<dbReference type="EMBL" id="CP001700">
    <property type="protein sequence ID" value="ACU76363.1"/>
    <property type="molecule type" value="Genomic_DNA"/>
</dbReference>
<protein>
    <submittedName>
        <fullName evidence="2">Uncharacterized protein</fullName>
    </submittedName>
</protein>
<evidence type="ECO:0000256" key="1">
    <source>
        <dbReference type="SAM" id="Phobius"/>
    </source>
</evidence>
<dbReference type="AlphaFoldDB" id="C7QB72"/>
<organism evidence="2 3">
    <name type="scientific">Catenulispora acidiphila (strain DSM 44928 / JCM 14897 / NBRC 102108 / NRRL B-24433 / ID139908)</name>
    <dbReference type="NCBI Taxonomy" id="479433"/>
    <lineage>
        <taxon>Bacteria</taxon>
        <taxon>Bacillati</taxon>
        <taxon>Actinomycetota</taxon>
        <taxon>Actinomycetes</taxon>
        <taxon>Catenulisporales</taxon>
        <taxon>Catenulisporaceae</taxon>
        <taxon>Catenulispora</taxon>
    </lineage>
</organism>
<name>C7QB72_CATAD</name>
<reference evidence="2 3" key="1">
    <citation type="journal article" date="2009" name="Stand. Genomic Sci.">
        <title>Complete genome sequence of Catenulispora acidiphila type strain (ID 139908).</title>
        <authorList>
            <person name="Copeland A."/>
            <person name="Lapidus A."/>
            <person name="Glavina Del Rio T."/>
            <person name="Nolan M."/>
            <person name="Lucas S."/>
            <person name="Chen F."/>
            <person name="Tice H."/>
            <person name="Cheng J.F."/>
            <person name="Bruce D."/>
            <person name="Goodwin L."/>
            <person name="Pitluck S."/>
            <person name="Mikhailova N."/>
            <person name="Pati A."/>
            <person name="Ivanova N."/>
            <person name="Mavromatis K."/>
            <person name="Chen A."/>
            <person name="Palaniappan K."/>
            <person name="Chain P."/>
            <person name="Land M."/>
            <person name="Hauser L."/>
            <person name="Chang Y.J."/>
            <person name="Jeffries C.D."/>
            <person name="Chertkov O."/>
            <person name="Brettin T."/>
            <person name="Detter J.C."/>
            <person name="Han C."/>
            <person name="Ali Z."/>
            <person name="Tindall B.J."/>
            <person name="Goker M."/>
            <person name="Bristow J."/>
            <person name="Eisen J.A."/>
            <person name="Markowitz V."/>
            <person name="Hugenholtz P."/>
            <person name="Kyrpides N.C."/>
            <person name="Klenk H.P."/>
        </authorList>
    </citation>
    <scope>NUCLEOTIDE SEQUENCE [LARGE SCALE GENOMIC DNA]</scope>
    <source>
        <strain evidence="3">DSM 44928 / JCM 14897 / NBRC 102108 / NRRL B-24433 / ID139908</strain>
    </source>
</reference>
<dbReference type="HOGENOM" id="CLU_456223_0_0_11"/>
<evidence type="ECO:0000313" key="3">
    <source>
        <dbReference type="Proteomes" id="UP000000851"/>
    </source>
</evidence>
<accession>C7QB72</accession>
<dbReference type="InParanoid" id="C7QB72"/>